<protein>
    <submittedName>
        <fullName evidence="3">Uncharacterized protein</fullName>
    </submittedName>
</protein>
<gene>
    <name evidence="3" type="ORF">PHYPSEUDO_010774</name>
</gene>
<dbReference type="Proteomes" id="UP000694044">
    <property type="component" value="Unassembled WGS sequence"/>
</dbReference>
<evidence type="ECO:0000313" key="3">
    <source>
        <dbReference type="EMBL" id="KAG7389216.1"/>
    </source>
</evidence>
<evidence type="ECO:0000313" key="4">
    <source>
        <dbReference type="Proteomes" id="UP000694044"/>
    </source>
</evidence>
<accession>A0A8T1W7E6</accession>
<keyword evidence="4" id="KW-1185">Reference proteome</keyword>
<dbReference type="PANTHER" id="PTHR37558:SF1">
    <property type="entry name" value="HTH CENPB-TYPE DOMAIN-CONTAINING PROTEIN"/>
    <property type="match status" value="1"/>
</dbReference>
<proteinExistence type="predicted"/>
<reference evidence="3" key="1">
    <citation type="submission" date="2021-02" db="EMBL/GenBank/DDBJ databases">
        <authorList>
            <person name="Palmer J.M."/>
        </authorList>
    </citation>
    <scope>NUCLEOTIDE SEQUENCE</scope>
    <source>
        <strain evidence="3">SCRP734</strain>
    </source>
</reference>
<dbReference type="PANTHER" id="PTHR37558">
    <property type="entry name" value="HTH CENPB-TYPE DOMAIN-CONTAINING PROTEIN"/>
    <property type="match status" value="1"/>
</dbReference>
<name>A0A8T1W7E6_9STRA</name>
<evidence type="ECO:0000256" key="2">
    <source>
        <dbReference type="SAM" id="MobiDB-lite"/>
    </source>
</evidence>
<feature type="coiled-coil region" evidence="1">
    <location>
        <begin position="280"/>
        <end position="307"/>
    </location>
</feature>
<evidence type="ECO:0000256" key="1">
    <source>
        <dbReference type="SAM" id="Coils"/>
    </source>
</evidence>
<dbReference type="AlphaFoldDB" id="A0A8T1W7E6"/>
<sequence>MEDEVCDAAGCSNCDQVVHHFCSNEIYDGELSVRACSDSCAEVLRASIGAVPDTIGDREISNQASAASSASAARDDPPAKVSAEGKKRKKTFFFTTAADLALLKETLNLRPFAAVHGTKGKIYTAIAEKLGKKFDTKLSERTVKERISHLVNEFKSTDHAYRKKSGPAEDYDEHKQLLTDISTDGRHQRGQGASCITTATSRSGGGSTRGSSVKSANTELAEYLDFQMEIREQEKVRQELVIEIKKAKLNKEKRRWDEDMAFRKAHAEAKEIKWAQELAMRRDEAAIRRLELEVRKEELALLRHQMQQQQ</sequence>
<organism evidence="3 4">
    <name type="scientific">Phytophthora pseudosyringae</name>
    <dbReference type="NCBI Taxonomy" id="221518"/>
    <lineage>
        <taxon>Eukaryota</taxon>
        <taxon>Sar</taxon>
        <taxon>Stramenopiles</taxon>
        <taxon>Oomycota</taxon>
        <taxon>Peronosporomycetes</taxon>
        <taxon>Peronosporales</taxon>
        <taxon>Peronosporaceae</taxon>
        <taxon>Phytophthora</taxon>
    </lineage>
</organism>
<comment type="caution">
    <text evidence="3">The sequence shown here is derived from an EMBL/GenBank/DDBJ whole genome shotgun (WGS) entry which is preliminary data.</text>
</comment>
<dbReference type="EMBL" id="JAGDFM010000047">
    <property type="protein sequence ID" value="KAG7389216.1"/>
    <property type="molecule type" value="Genomic_DNA"/>
</dbReference>
<feature type="region of interest" description="Disordered" evidence="2">
    <location>
        <begin position="184"/>
        <end position="214"/>
    </location>
</feature>
<feature type="region of interest" description="Disordered" evidence="2">
    <location>
        <begin position="61"/>
        <end position="81"/>
    </location>
</feature>
<dbReference type="OrthoDB" id="124415at2759"/>
<keyword evidence="1" id="KW-0175">Coiled coil</keyword>